<gene>
    <name evidence="5" type="ORF">JKJ07_14920</name>
</gene>
<evidence type="ECO:0000313" key="5">
    <source>
        <dbReference type="EMBL" id="MBL7255594.1"/>
    </source>
</evidence>
<accession>A0ABS1VLJ4</accession>
<keyword evidence="4" id="KW-0720">Serine protease</keyword>
<dbReference type="PANTHER" id="PTHR20842:SF0">
    <property type="entry name" value="ALPHA-ASPARTYL DIPEPTIDASE"/>
    <property type="match status" value="1"/>
</dbReference>
<evidence type="ECO:0000256" key="1">
    <source>
        <dbReference type="ARBA" id="ARBA00006534"/>
    </source>
</evidence>
<dbReference type="SUPFAM" id="SSF52317">
    <property type="entry name" value="Class I glutamine amidotransferase-like"/>
    <property type="match status" value="1"/>
</dbReference>
<keyword evidence="2" id="KW-0645">Protease</keyword>
<comment type="similarity">
    <text evidence="1">Belongs to the peptidase S51 family.</text>
</comment>
<dbReference type="InterPro" id="IPR029062">
    <property type="entry name" value="Class_I_gatase-like"/>
</dbReference>
<protein>
    <submittedName>
        <fullName evidence="5">Type 1 glutamine amidotransferase-like domain-containing protein</fullName>
    </submittedName>
</protein>
<keyword evidence="3" id="KW-0378">Hydrolase</keyword>
<reference evidence="5 6" key="1">
    <citation type="submission" date="2021-01" db="EMBL/GenBank/DDBJ databases">
        <title>Actinoplanes sp. nov. LDG1-01 isolated from lichen.</title>
        <authorList>
            <person name="Saeng-In P."/>
            <person name="Phongsopitanun W."/>
            <person name="Kanchanasin P."/>
            <person name="Yuki M."/>
            <person name="Kudo T."/>
            <person name="Ohkuma M."/>
            <person name="Tanasupawat S."/>
        </authorList>
    </citation>
    <scope>NUCLEOTIDE SEQUENCE [LARGE SCALE GENOMIC DNA]</scope>
    <source>
        <strain evidence="5 6">LDG1-01</strain>
    </source>
</reference>
<dbReference type="InterPro" id="IPR005320">
    <property type="entry name" value="Peptidase_S51"/>
</dbReference>
<dbReference type="Proteomes" id="UP000598996">
    <property type="component" value="Unassembled WGS sequence"/>
</dbReference>
<dbReference type="PANTHER" id="PTHR20842">
    <property type="entry name" value="PROTEASE S51 ALPHA-ASPARTYL DIPEPTIDASE"/>
    <property type="match status" value="1"/>
</dbReference>
<proteinExistence type="inferred from homology"/>
<organism evidence="5 6">
    <name type="scientific">Paractinoplanes lichenicola</name>
    <dbReference type="NCBI Taxonomy" id="2802976"/>
    <lineage>
        <taxon>Bacteria</taxon>
        <taxon>Bacillati</taxon>
        <taxon>Actinomycetota</taxon>
        <taxon>Actinomycetes</taxon>
        <taxon>Micromonosporales</taxon>
        <taxon>Micromonosporaceae</taxon>
        <taxon>Paractinoplanes</taxon>
    </lineage>
</organism>
<evidence type="ECO:0000313" key="6">
    <source>
        <dbReference type="Proteomes" id="UP000598996"/>
    </source>
</evidence>
<comment type="caution">
    <text evidence="5">The sequence shown here is derived from an EMBL/GenBank/DDBJ whole genome shotgun (WGS) entry which is preliminary data.</text>
</comment>
<dbReference type="Gene3D" id="3.40.50.880">
    <property type="match status" value="1"/>
</dbReference>
<dbReference type="EMBL" id="JAENHO010000004">
    <property type="protein sequence ID" value="MBL7255594.1"/>
    <property type="molecule type" value="Genomic_DNA"/>
</dbReference>
<keyword evidence="6" id="KW-1185">Reference proteome</keyword>
<evidence type="ECO:0000256" key="3">
    <source>
        <dbReference type="ARBA" id="ARBA00022801"/>
    </source>
</evidence>
<sequence length="222" mass="23759">MRLLLTSGGVRNQSIHDALLDVLGKPIAGATALCIPTAGYANPGGFGRAWNFVAGQESECPMTELGWKSVGVLELSVLPSLGPERWQPVVREADVLLVNGGDPLFLHYWMRESGLAALLPALDDTVWVGLSAGSMIMTPRIGEDFVGWRPPTGGDDSTLGLVDFSIFPHLDHPALPENHMGAAEKWAATLPNPSYAIDDDTAIKVVGDTVEVISEGNWTLFE</sequence>
<dbReference type="RefSeq" id="WP_202992100.1">
    <property type="nucleotide sequence ID" value="NZ_JAENHO010000004.1"/>
</dbReference>
<name>A0ABS1VLJ4_9ACTN</name>
<dbReference type="Pfam" id="PF03575">
    <property type="entry name" value="Peptidase_S51"/>
    <property type="match status" value="1"/>
</dbReference>
<evidence type="ECO:0000256" key="2">
    <source>
        <dbReference type="ARBA" id="ARBA00022670"/>
    </source>
</evidence>
<evidence type="ECO:0000256" key="4">
    <source>
        <dbReference type="ARBA" id="ARBA00022825"/>
    </source>
</evidence>